<reference evidence="8" key="1">
    <citation type="journal article" date="2019" name="Int. J. Syst. Evol. Microbiol.">
        <title>The Global Catalogue of Microorganisms (GCM) 10K type strain sequencing project: providing services to taxonomists for standard genome sequencing and annotation.</title>
        <authorList>
            <consortium name="The Broad Institute Genomics Platform"/>
            <consortium name="The Broad Institute Genome Sequencing Center for Infectious Disease"/>
            <person name="Wu L."/>
            <person name="Ma J."/>
        </authorList>
    </citation>
    <scope>NUCLEOTIDE SEQUENCE [LARGE SCALE GENOMIC DNA]</scope>
    <source>
        <strain evidence="8">CCUG 61948</strain>
    </source>
</reference>
<feature type="transmembrane region" description="Helical" evidence="6">
    <location>
        <begin position="158"/>
        <end position="179"/>
    </location>
</feature>
<keyword evidence="5 6" id="KW-0472">Membrane</keyword>
<keyword evidence="4 6" id="KW-1133">Transmembrane helix</keyword>
<evidence type="ECO:0000256" key="6">
    <source>
        <dbReference type="SAM" id="Phobius"/>
    </source>
</evidence>
<gene>
    <name evidence="7" type="ORF">ACFQZJ_00155</name>
</gene>
<dbReference type="PANTHER" id="PTHR30250:SF26">
    <property type="entry name" value="PSMA PROTEIN"/>
    <property type="match status" value="1"/>
</dbReference>
<feature type="transmembrane region" description="Helical" evidence="6">
    <location>
        <begin position="49"/>
        <end position="70"/>
    </location>
</feature>
<evidence type="ECO:0000256" key="4">
    <source>
        <dbReference type="ARBA" id="ARBA00022989"/>
    </source>
</evidence>
<evidence type="ECO:0000256" key="3">
    <source>
        <dbReference type="ARBA" id="ARBA00022692"/>
    </source>
</evidence>
<evidence type="ECO:0000256" key="2">
    <source>
        <dbReference type="ARBA" id="ARBA00022475"/>
    </source>
</evidence>
<feature type="transmembrane region" description="Helical" evidence="6">
    <location>
        <begin position="185"/>
        <end position="207"/>
    </location>
</feature>
<organism evidence="7 8">
    <name type="scientific">Maribacter chungangensis</name>
    <dbReference type="NCBI Taxonomy" id="1069117"/>
    <lineage>
        <taxon>Bacteria</taxon>
        <taxon>Pseudomonadati</taxon>
        <taxon>Bacteroidota</taxon>
        <taxon>Flavobacteriia</taxon>
        <taxon>Flavobacteriales</taxon>
        <taxon>Flavobacteriaceae</taxon>
        <taxon>Maribacter</taxon>
    </lineage>
</organism>
<evidence type="ECO:0000256" key="1">
    <source>
        <dbReference type="ARBA" id="ARBA00004651"/>
    </source>
</evidence>
<keyword evidence="2" id="KW-1003">Cell membrane</keyword>
<sequence>MSENAYSSKKVLQKALFNIGFQIVPIATALILTPYLIQNMGKDAWAKYSIGVSLIFLSNYFSFGIGPTLNRRVSEIIGRKQHRRIKEELKECVSFSYLLGTVFFTVLQLILYLAYRSGSFSVLQNYIDYTFFFIVLCVFLLAFIIIPYRSLLESFSDFYFLAIVRALTAAMLFVVPFVYVYFSAMALVSIALALFVFYILLCFIYFFRIKVYEKRLSFDVYSPFKRVVLQQVFKFEMSFLKETVWFSIFFLTSAFVLFFDRFYYPLFFDTDVISDQVTMLDLFNRVAIVTGTISLVYFSAISVWYQEKNIARIKSSLRLQLMGVGVLFAFILLLSNFILDDILKWWLKDSFSVFIYENAFHLLLGALMINYTIIFIRPLQAIGKIKIVSIWLMGTTFIYLVLVLFLGVYRAIEYHYVAFMVKALLDMIILVTLLKRNKIL</sequence>
<evidence type="ECO:0000313" key="7">
    <source>
        <dbReference type="EMBL" id="MFD0795854.1"/>
    </source>
</evidence>
<dbReference type="Proteomes" id="UP001597012">
    <property type="component" value="Unassembled WGS sequence"/>
</dbReference>
<keyword evidence="8" id="KW-1185">Reference proteome</keyword>
<name>A0ABW3AZR1_9FLAO</name>
<protein>
    <submittedName>
        <fullName evidence="7">MATE family efflux transporter</fullName>
    </submittedName>
</protein>
<dbReference type="InterPro" id="IPR050833">
    <property type="entry name" value="Poly_Biosynth_Transport"/>
</dbReference>
<feature type="transmembrane region" description="Helical" evidence="6">
    <location>
        <begin position="388"/>
        <end position="408"/>
    </location>
</feature>
<comment type="subcellular location">
    <subcellularLocation>
        <location evidence="1">Cell membrane</location>
        <topology evidence="1">Multi-pass membrane protein</topology>
    </subcellularLocation>
</comment>
<dbReference type="RefSeq" id="WP_379931518.1">
    <property type="nucleotide sequence ID" value="NZ_JBHTHY010000003.1"/>
</dbReference>
<proteinExistence type="predicted"/>
<comment type="caution">
    <text evidence="7">The sequence shown here is derived from an EMBL/GenBank/DDBJ whole genome shotgun (WGS) entry which is preliminary data.</text>
</comment>
<feature type="transmembrane region" description="Helical" evidence="6">
    <location>
        <begin position="244"/>
        <end position="263"/>
    </location>
</feature>
<feature type="transmembrane region" description="Helical" evidence="6">
    <location>
        <begin position="359"/>
        <end position="376"/>
    </location>
</feature>
<feature type="transmembrane region" description="Helical" evidence="6">
    <location>
        <begin position="317"/>
        <end position="339"/>
    </location>
</feature>
<accession>A0ABW3AZR1</accession>
<feature type="transmembrane region" description="Helical" evidence="6">
    <location>
        <begin position="15"/>
        <end position="37"/>
    </location>
</feature>
<dbReference type="EMBL" id="JBHTHY010000003">
    <property type="protein sequence ID" value="MFD0795854.1"/>
    <property type="molecule type" value="Genomic_DNA"/>
</dbReference>
<feature type="transmembrane region" description="Helical" evidence="6">
    <location>
        <begin position="126"/>
        <end position="146"/>
    </location>
</feature>
<evidence type="ECO:0000256" key="5">
    <source>
        <dbReference type="ARBA" id="ARBA00023136"/>
    </source>
</evidence>
<evidence type="ECO:0000313" key="8">
    <source>
        <dbReference type="Proteomes" id="UP001597012"/>
    </source>
</evidence>
<feature type="transmembrane region" description="Helical" evidence="6">
    <location>
        <begin position="283"/>
        <end position="305"/>
    </location>
</feature>
<feature type="transmembrane region" description="Helical" evidence="6">
    <location>
        <begin position="91"/>
        <end position="114"/>
    </location>
</feature>
<feature type="transmembrane region" description="Helical" evidence="6">
    <location>
        <begin position="414"/>
        <end position="434"/>
    </location>
</feature>
<dbReference type="Pfam" id="PF01554">
    <property type="entry name" value="MatE"/>
    <property type="match status" value="1"/>
</dbReference>
<dbReference type="PANTHER" id="PTHR30250">
    <property type="entry name" value="PST FAMILY PREDICTED COLANIC ACID TRANSPORTER"/>
    <property type="match status" value="1"/>
</dbReference>
<keyword evidence="3 6" id="KW-0812">Transmembrane</keyword>
<dbReference type="InterPro" id="IPR002528">
    <property type="entry name" value="MATE_fam"/>
</dbReference>